<dbReference type="NCBIfam" id="TIGR03057">
    <property type="entry name" value="xxxLxxG_by_4"/>
    <property type="match status" value="3"/>
</dbReference>
<keyword evidence="2 5" id="KW-0812">Transmembrane</keyword>
<feature type="transmembrane region" description="Helical" evidence="5">
    <location>
        <begin position="760"/>
        <end position="788"/>
    </location>
</feature>
<proteinExistence type="predicted"/>
<dbReference type="InterPro" id="IPR023908">
    <property type="entry name" value="xxxLxxG_rpt"/>
</dbReference>
<name>A0A4Q9KNR1_PROTD</name>
<evidence type="ECO:0000313" key="6">
    <source>
        <dbReference type="EMBL" id="TBT96203.1"/>
    </source>
</evidence>
<keyword evidence="3 5" id="KW-1133">Transmembrane helix</keyword>
<evidence type="ECO:0000313" key="7">
    <source>
        <dbReference type="Proteomes" id="UP000291933"/>
    </source>
</evidence>
<keyword evidence="7" id="KW-1185">Reference proteome</keyword>
<protein>
    <submittedName>
        <fullName evidence="6">YhgE/Pip domain-containing protein</fullName>
    </submittedName>
</protein>
<dbReference type="InterPro" id="IPR051328">
    <property type="entry name" value="T7SS_ABC-Transporter"/>
</dbReference>
<feature type="transmembrane region" description="Helical" evidence="5">
    <location>
        <begin position="657"/>
        <end position="682"/>
    </location>
</feature>
<feature type="transmembrane region" description="Helical" evidence="5">
    <location>
        <begin position="688"/>
        <end position="711"/>
    </location>
</feature>
<dbReference type="NCBIfam" id="TIGR03061">
    <property type="entry name" value="pip_yhgE_Nterm"/>
    <property type="match status" value="1"/>
</dbReference>
<accession>A0A4Q9KNR1</accession>
<dbReference type="OrthoDB" id="9811483at2"/>
<evidence type="ECO:0000256" key="4">
    <source>
        <dbReference type="ARBA" id="ARBA00023136"/>
    </source>
</evidence>
<dbReference type="GO" id="GO:0016020">
    <property type="term" value="C:membrane"/>
    <property type="evidence" value="ECO:0007669"/>
    <property type="project" value="UniProtKB-SubCell"/>
</dbReference>
<evidence type="ECO:0000256" key="1">
    <source>
        <dbReference type="ARBA" id="ARBA00004141"/>
    </source>
</evidence>
<organism evidence="6 7">
    <name type="scientific">Propioniciclava tarda</name>
    <dbReference type="NCBI Taxonomy" id="433330"/>
    <lineage>
        <taxon>Bacteria</taxon>
        <taxon>Bacillati</taxon>
        <taxon>Actinomycetota</taxon>
        <taxon>Actinomycetes</taxon>
        <taxon>Propionibacteriales</taxon>
        <taxon>Propionibacteriaceae</taxon>
        <taxon>Propioniciclava</taxon>
    </lineage>
</organism>
<dbReference type="Proteomes" id="UP000291933">
    <property type="component" value="Unassembled WGS sequence"/>
</dbReference>
<comment type="subcellular location">
    <subcellularLocation>
        <location evidence="1">Membrane</location>
        <topology evidence="1">Multi-pass membrane protein</topology>
    </subcellularLocation>
</comment>
<comment type="caution">
    <text evidence="6">The sequence shown here is derived from an EMBL/GenBank/DDBJ whole genome shotgun (WGS) entry which is preliminary data.</text>
</comment>
<feature type="transmembrane region" description="Helical" evidence="5">
    <location>
        <begin position="613"/>
        <end position="636"/>
    </location>
</feature>
<dbReference type="PANTHER" id="PTHR43077">
    <property type="entry name" value="TRANSPORT PERMEASE YVFS-RELATED"/>
    <property type="match status" value="1"/>
</dbReference>
<evidence type="ECO:0000256" key="2">
    <source>
        <dbReference type="ARBA" id="ARBA00022692"/>
    </source>
</evidence>
<dbReference type="AlphaFoldDB" id="A0A4Q9KNR1"/>
<gene>
    <name evidence="6" type="ORF">ET996_00585</name>
</gene>
<dbReference type="InterPro" id="IPR017500">
    <property type="entry name" value="Phage_infect_YhgE_N"/>
</dbReference>
<dbReference type="EMBL" id="SDMR01000001">
    <property type="protein sequence ID" value="TBT96203.1"/>
    <property type="molecule type" value="Genomic_DNA"/>
</dbReference>
<sequence>MNVATFNGRRLDWRGLLALILVPLLVAGTVLAGVWRFDSNLRRVQAAVVNHDVMVELNGQKVPLGRQLSAALVDSKREQNFTWVLADDAHARDGLASGAFAAVVTIPENFSAAATSYAGSAGEAKQATITIETSPVAGIAETALGQSVADAAAQSLNTSLTSLYLENVYLGFNKMGAQFVTVADGARQLADGSAKLTDGLGQASSGADQLADGLGQASAGGQKLSAGGKQLSSGGTQLASGAKQLADGLALMAAKTKPMPGQVAQLASGTKAYSDGVTQYVDGTSTLIQPLYDIVKQLPDLSALFAQIDTVMADFPAQAASINTSVKALVAQLDPLLTNAQATRTQVQAMIDQYSTARAQLSAVANGTAPVPCPAALQATPGACDAYVQGVRDSAKASLASMPAPNTSTLDATLAQLDASRDQLKAAAASAVKATEYLDANSTTIQAQWKALRGQIPANQTPNEFLIKNLGLLLDGGAQLKANGPKLADGVQQLSDGVPALVDGIQQSADGAAKLSGGVSQYTSGVSAYTAGVTQFADGVSQAHTGSVALASGLTDAHAGSVKLTDGMTKLADGLAEGAKQIPSYTDAERVNLGKVVASPISTTGLDGLVTPMAAAASLLLVLALWLGALATYVLIKPVDPRNAASSSTTTHLVLRALLPGAGVAAVQAVLLGALGAGFLGLSVPRGLGLVGVLLVAGLAFAAVNHALAAWAGVWGRLASGAMLLVTTVTALTYSAPGIFGALRPLSPMSPGLDAARAVITWHSVALPVVVLLGWLAVGVIAGAYRIVRSRTVPVKALALAAA</sequence>
<evidence type="ECO:0000256" key="5">
    <source>
        <dbReference type="SAM" id="Phobius"/>
    </source>
</evidence>
<keyword evidence="4 5" id="KW-0472">Membrane</keyword>
<feature type="transmembrane region" description="Helical" evidence="5">
    <location>
        <begin position="718"/>
        <end position="740"/>
    </location>
</feature>
<evidence type="ECO:0000256" key="3">
    <source>
        <dbReference type="ARBA" id="ARBA00022989"/>
    </source>
</evidence>
<dbReference type="RefSeq" id="WP_131170616.1">
    <property type="nucleotide sequence ID" value="NZ_FXTL01000001.1"/>
</dbReference>
<reference evidence="6 7" key="1">
    <citation type="submission" date="2019-01" db="EMBL/GenBank/DDBJ databases">
        <title>Lactibacter flavus gen. nov., sp. nov., a novel bacterium of the family Propionibacteriaceae isolated from raw milk and dairy products.</title>
        <authorList>
            <person name="Huptas C."/>
            <person name="Wenning M."/>
            <person name="Breitenwieser F."/>
            <person name="Doll E."/>
            <person name="Von Neubeck M."/>
            <person name="Busse H.-J."/>
            <person name="Scherer S."/>
        </authorList>
    </citation>
    <scope>NUCLEOTIDE SEQUENCE [LARGE SCALE GENOMIC DNA]</scope>
    <source>
        <strain evidence="6 7">DSM 22130</strain>
    </source>
</reference>
<dbReference type="PANTHER" id="PTHR43077:SF10">
    <property type="entry name" value="TRANSPORT PERMEASE PROTEIN"/>
    <property type="match status" value="1"/>
</dbReference>
<dbReference type="Gene3D" id="3.40.1710.10">
    <property type="entry name" value="abc type-2 transporter like domain"/>
    <property type="match status" value="1"/>
</dbReference>